<evidence type="ECO:0000313" key="1">
    <source>
        <dbReference type="EMBL" id="MDO9713117.1"/>
    </source>
</evidence>
<keyword evidence="2" id="KW-1185">Reference proteome</keyword>
<proteinExistence type="predicted"/>
<evidence type="ECO:0000313" key="2">
    <source>
        <dbReference type="Proteomes" id="UP001243009"/>
    </source>
</evidence>
<name>A0ABT9EA91_9PROT</name>
<sequence>MDIDDIRRRYQQACKFLDERGRRLFAANEALALGHGGVTAASAATGLARSTIRRAIVELQSGVNPVGTRVRRKGGGRKRAVVLQPELPAALEALIEDAIRGDPETPLRWVSRRQRQIARVLGERGFAVSQKLVGLLLRELGYSCQANRKTREGTNHPDRDAQFARINTVVQAAMAAGEPAISVDTKKKELVGDFKNPGRELRPKGRPEPVRVHDFEVPDLGKVAPYGVYDLAANAGWVSVGVDADTAAFAVESIRRWWQQLGKARYPEARRLVITADCGGSNGVRVRLWKRELQRFVNETGLAVTVAHLPPGTSKWNRIEHRLFAAISQNWRGKPLVSHQVIVQLIGATTTQTGLTVRCELDANRYPKGIKVTDAEMAARAIERDPVECH</sequence>
<dbReference type="Proteomes" id="UP001243009">
    <property type="component" value="Unassembled WGS sequence"/>
</dbReference>
<dbReference type="InterPro" id="IPR011518">
    <property type="entry name" value="Transposase_36"/>
</dbReference>
<comment type="caution">
    <text evidence="1">The sequence shown here is derived from an EMBL/GenBank/DDBJ whole genome shotgun (WGS) entry which is preliminary data.</text>
</comment>
<reference evidence="1 2" key="1">
    <citation type="submission" date="2023-08" db="EMBL/GenBank/DDBJ databases">
        <title>The draft genome sequence of Paracraurococcus sp. LOR1-02.</title>
        <authorList>
            <person name="Kingkaew E."/>
            <person name="Tanasupawat S."/>
        </authorList>
    </citation>
    <scope>NUCLEOTIDE SEQUENCE [LARGE SCALE GENOMIC DNA]</scope>
    <source>
        <strain evidence="1 2">LOR1-02</strain>
    </source>
</reference>
<protein>
    <submittedName>
        <fullName evidence="1">ISAzo13 family transposase</fullName>
    </submittedName>
</protein>
<dbReference type="EMBL" id="JAUTWS010000071">
    <property type="protein sequence ID" value="MDO9713117.1"/>
    <property type="molecule type" value="Genomic_DNA"/>
</dbReference>
<dbReference type="RefSeq" id="WP_305107976.1">
    <property type="nucleotide sequence ID" value="NZ_JAUTWS010000071.1"/>
</dbReference>
<organism evidence="1 2">
    <name type="scientific">Paracraurococcus lichenis</name>
    <dbReference type="NCBI Taxonomy" id="3064888"/>
    <lineage>
        <taxon>Bacteria</taxon>
        <taxon>Pseudomonadati</taxon>
        <taxon>Pseudomonadota</taxon>
        <taxon>Alphaproteobacteria</taxon>
        <taxon>Acetobacterales</taxon>
        <taxon>Roseomonadaceae</taxon>
        <taxon>Paracraurococcus</taxon>
    </lineage>
</organism>
<gene>
    <name evidence="1" type="ORF">Q7A36_32615</name>
</gene>
<dbReference type="Pfam" id="PF07592">
    <property type="entry name" value="DDE_Tnp_ISAZ013"/>
    <property type="match status" value="1"/>
</dbReference>
<dbReference type="NCBIfam" id="NF033519">
    <property type="entry name" value="transpos_ISAzo13"/>
    <property type="match status" value="1"/>
</dbReference>
<accession>A0ABT9EA91</accession>